<dbReference type="GO" id="GO:0043027">
    <property type="term" value="F:cysteine-type endopeptidase inhibitor activity involved in apoptotic process"/>
    <property type="evidence" value="ECO:0007669"/>
    <property type="project" value="TreeGrafter"/>
</dbReference>
<evidence type="ECO:0000256" key="1">
    <source>
        <dbReference type="SAM" id="MobiDB-lite"/>
    </source>
</evidence>
<dbReference type="AlphaFoldDB" id="A0AAD3NUV4"/>
<reference evidence="2" key="1">
    <citation type="submission" date="2022-12" db="EMBL/GenBank/DDBJ databases">
        <title>Chromosome-Level Genome Assembly of Japanese Cedar (Cryptomeriajaponica D. Don).</title>
        <authorList>
            <person name="Fujino T."/>
            <person name="Yamaguchi K."/>
            <person name="Yokoyama T."/>
            <person name="Hamanaka T."/>
            <person name="Harazono Y."/>
            <person name="Kamada H."/>
            <person name="Kobayashi W."/>
            <person name="Ujino-Ihara T."/>
            <person name="Uchiyama K."/>
            <person name="Matsumoto A."/>
            <person name="Izuno A."/>
            <person name="Tsumura Y."/>
            <person name="Toyoda A."/>
            <person name="Shigenobu S."/>
            <person name="Moriguchi Y."/>
            <person name="Ueno S."/>
            <person name="Kasahara M."/>
        </authorList>
    </citation>
    <scope>NUCLEOTIDE SEQUENCE</scope>
</reference>
<dbReference type="GO" id="GO:0005737">
    <property type="term" value="C:cytoplasm"/>
    <property type="evidence" value="ECO:0007669"/>
    <property type="project" value="TreeGrafter"/>
</dbReference>
<dbReference type="InterPro" id="IPR050784">
    <property type="entry name" value="IAP"/>
</dbReference>
<dbReference type="PANTHER" id="PTHR10044:SF139">
    <property type="entry name" value="DEATH-ASSOCIATED INHIBITOR OF APOPTOSIS 2"/>
    <property type="match status" value="1"/>
</dbReference>
<dbReference type="EMBL" id="BSEH01000901">
    <property type="protein sequence ID" value="GLJ59398.1"/>
    <property type="molecule type" value="Genomic_DNA"/>
</dbReference>
<dbReference type="Gene3D" id="1.10.1170.10">
    <property type="entry name" value="Inhibitor Of Apoptosis Protein (2mihbC-IAP-1), Chain A"/>
    <property type="match status" value="1"/>
</dbReference>
<evidence type="ECO:0000313" key="3">
    <source>
        <dbReference type="Proteomes" id="UP001234787"/>
    </source>
</evidence>
<dbReference type="CDD" id="cd00022">
    <property type="entry name" value="BIR"/>
    <property type="match status" value="1"/>
</dbReference>
<dbReference type="PROSITE" id="PS50143">
    <property type="entry name" value="BIR_REPEAT_2"/>
    <property type="match status" value="1"/>
</dbReference>
<sequence length="224" mass="25472">MNDHAERMYELMRKEGFFYTFSGDKVHCAFCRGQVCRWDRDDDPMSEHAKHFTTCPFIMGGEVGNEPLGEDPFPGPKRPRPYDVCGTYPPFPPNDTRSQQVSEEVTHPPHPHQNDAPSDIGSINNLYQFNHDYGYQRNEETQQIIMPPPQQTLSTQHHMPAYDNLLSDSRAVATVSSSNNSSNCSSSVNSLTGICKICYTNSIELSNYNYKNKNISRLKTQVIE</sequence>
<dbReference type="Proteomes" id="UP001234787">
    <property type="component" value="Unassembled WGS sequence"/>
</dbReference>
<proteinExistence type="predicted"/>
<gene>
    <name evidence="2" type="ORF">SUGI_1507210</name>
</gene>
<name>A0AAD3NUV4_CRYJA</name>
<dbReference type="InterPro" id="IPR001370">
    <property type="entry name" value="BIR_rpt"/>
</dbReference>
<dbReference type="GO" id="GO:0051726">
    <property type="term" value="P:regulation of cell cycle"/>
    <property type="evidence" value="ECO:0007669"/>
    <property type="project" value="TreeGrafter"/>
</dbReference>
<dbReference type="SUPFAM" id="SSF57924">
    <property type="entry name" value="Inhibitor of apoptosis (IAP) repeat"/>
    <property type="match status" value="1"/>
</dbReference>
<dbReference type="GO" id="GO:0005634">
    <property type="term" value="C:nucleus"/>
    <property type="evidence" value="ECO:0007669"/>
    <property type="project" value="TreeGrafter"/>
</dbReference>
<accession>A0AAD3NUV4</accession>
<feature type="region of interest" description="Disordered" evidence="1">
    <location>
        <begin position="88"/>
        <end position="118"/>
    </location>
</feature>
<organism evidence="2 3">
    <name type="scientific">Cryptomeria japonica</name>
    <name type="common">Japanese cedar</name>
    <name type="synonym">Cupressus japonica</name>
    <dbReference type="NCBI Taxonomy" id="3369"/>
    <lineage>
        <taxon>Eukaryota</taxon>
        <taxon>Viridiplantae</taxon>
        <taxon>Streptophyta</taxon>
        <taxon>Embryophyta</taxon>
        <taxon>Tracheophyta</taxon>
        <taxon>Spermatophyta</taxon>
        <taxon>Pinopsida</taxon>
        <taxon>Pinidae</taxon>
        <taxon>Conifers II</taxon>
        <taxon>Cupressales</taxon>
        <taxon>Cupressaceae</taxon>
        <taxon>Cryptomeria</taxon>
    </lineage>
</organism>
<dbReference type="SMART" id="SM00238">
    <property type="entry name" value="BIR"/>
    <property type="match status" value="1"/>
</dbReference>
<evidence type="ECO:0000313" key="2">
    <source>
        <dbReference type="EMBL" id="GLJ59398.1"/>
    </source>
</evidence>
<keyword evidence="3" id="KW-1185">Reference proteome</keyword>
<protein>
    <submittedName>
        <fullName evidence="2">Uncharacterized protein</fullName>
    </submittedName>
</protein>
<dbReference type="PANTHER" id="PTHR10044">
    <property type="entry name" value="INHIBITOR OF APOPTOSIS"/>
    <property type="match status" value="1"/>
</dbReference>
<dbReference type="Pfam" id="PF00653">
    <property type="entry name" value="BIR"/>
    <property type="match status" value="1"/>
</dbReference>
<comment type="caution">
    <text evidence="2">The sequence shown here is derived from an EMBL/GenBank/DDBJ whole genome shotgun (WGS) entry which is preliminary data.</text>
</comment>